<dbReference type="KEGG" id="tbg:TbgDal_IV2150"/>
<evidence type="ECO:0000256" key="2">
    <source>
        <dbReference type="SAM" id="Phobius"/>
    </source>
</evidence>
<feature type="transmembrane region" description="Helical" evidence="2">
    <location>
        <begin position="80"/>
        <end position="107"/>
    </location>
</feature>
<feature type="compositionally biased region" description="Basic and acidic residues" evidence="1">
    <location>
        <begin position="158"/>
        <end position="168"/>
    </location>
</feature>
<proteinExistence type="predicted"/>
<reference evidence="4" key="1">
    <citation type="journal article" date="2010" name="PLoS Negl. Trop. Dis.">
        <title>The genome sequence of Trypanosoma brucei gambiense, causative agent of chronic human african trypanosomiasis.</title>
        <authorList>
            <person name="Jackson A.P."/>
            <person name="Sanders M."/>
            <person name="Berry A."/>
            <person name="McQuillan J."/>
            <person name="Aslett M.A."/>
            <person name="Quail M.A."/>
            <person name="Chukualim B."/>
            <person name="Capewell P."/>
            <person name="MacLeod A."/>
            <person name="Melville S.E."/>
            <person name="Gibson W."/>
            <person name="Barry J.D."/>
            <person name="Berriman M."/>
            <person name="Hertz-Fowler C."/>
        </authorList>
    </citation>
    <scope>NUCLEOTIDE SEQUENCE [LARGE SCALE GENOMIC DNA]</scope>
    <source>
        <strain evidence="4">MHOM/CI/86/DAL972</strain>
    </source>
</reference>
<dbReference type="VEuPathDB" id="TriTrypDB:Tbg972.4.2150"/>
<evidence type="ECO:0000313" key="3">
    <source>
        <dbReference type="EMBL" id="CBH10512.1"/>
    </source>
</evidence>
<evidence type="ECO:0000313" key="4">
    <source>
        <dbReference type="Proteomes" id="UP000002316"/>
    </source>
</evidence>
<dbReference type="Proteomes" id="UP000002316">
    <property type="component" value="Chromosome 4"/>
</dbReference>
<dbReference type="GeneID" id="23859631"/>
<feature type="transmembrane region" description="Helical" evidence="2">
    <location>
        <begin position="119"/>
        <end position="140"/>
    </location>
</feature>
<keyword evidence="2" id="KW-0472">Membrane</keyword>
<dbReference type="RefSeq" id="XP_011772801.1">
    <property type="nucleotide sequence ID" value="XM_011774499.1"/>
</dbReference>
<sequence length="212" mass="24320">MITCLRCCSPEAGLVRRGELKMWMSEYGLCARNGTVKRRRDIPTFPSFVCLFSCLICSNEPLPPYCFPSLRAYEIRQRDFVFLCFLLSFPPPCFVKVPFACLFVFTSLRAFVCMCGQKYIYLVLIIVTSFPSLTHSQLFIPPFGVTLKRRDHHVRGLEQRKAGEKEATKQSYKKKKDESTNSNSNSDINEKQKQIIIEDVRVAQGLFGVAVY</sequence>
<organism evidence="3 4">
    <name type="scientific">Trypanosoma brucei gambiense (strain MHOM/CI/86/DAL972)</name>
    <dbReference type="NCBI Taxonomy" id="679716"/>
    <lineage>
        <taxon>Eukaryota</taxon>
        <taxon>Discoba</taxon>
        <taxon>Euglenozoa</taxon>
        <taxon>Kinetoplastea</taxon>
        <taxon>Metakinetoplastina</taxon>
        <taxon>Trypanosomatida</taxon>
        <taxon>Trypanosomatidae</taxon>
        <taxon>Trypanosoma</taxon>
    </lineage>
</organism>
<dbReference type="EMBL" id="FN554967">
    <property type="protein sequence ID" value="CBH10512.1"/>
    <property type="molecule type" value="Genomic_DNA"/>
</dbReference>
<keyword evidence="2" id="KW-1133">Transmembrane helix</keyword>
<dbReference type="AlphaFoldDB" id="C9ZMK9"/>
<accession>C9ZMK9</accession>
<feature type="region of interest" description="Disordered" evidence="1">
    <location>
        <begin position="158"/>
        <end position="187"/>
    </location>
</feature>
<evidence type="ECO:0000256" key="1">
    <source>
        <dbReference type="SAM" id="MobiDB-lite"/>
    </source>
</evidence>
<keyword evidence="2" id="KW-0812">Transmembrane</keyword>
<gene>
    <name evidence="3" type="ORF">TbgDal_IV2150</name>
</gene>
<protein>
    <submittedName>
        <fullName evidence="3">T. brucei spp.-specific protein</fullName>
    </submittedName>
</protein>
<name>C9ZMK9_TRYB9</name>